<comment type="similarity">
    <text evidence="4 14">Belongs to the cytochrome P450 family.</text>
</comment>
<comment type="cofactor">
    <cofactor evidence="1 13">
        <name>heme</name>
        <dbReference type="ChEBI" id="CHEBI:30413"/>
    </cofactor>
</comment>
<dbReference type="InterPro" id="IPR017972">
    <property type="entry name" value="Cyt_P450_CS"/>
</dbReference>
<dbReference type="PRINTS" id="PR00463">
    <property type="entry name" value="EP450I"/>
</dbReference>
<evidence type="ECO:0000313" key="17">
    <source>
        <dbReference type="Proteomes" id="UP000250043"/>
    </source>
</evidence>
<comment type="pathway">
    <text evidence="3">Secondary metabolite biosynthesis.</text>
</comment>
<dbReference type="EMBL" id="KV722333">
    <property type="protein sequence ID" value="OCH95899.1"/>
    <property type="molecule type" value="Genomic_DNA"/>
</dbReference>
<evidence type="ECO:0000256" key="6">
    <source>
        <dbReference type="ARBA" id="ARBA00022692"/>
    </source>
</evidence>
<dbReference type="SUPFAM" id="SSF48264">
    <property type="entry name" value="Cytochrome P450"/>
    <property type="match status" value="1"/>
</dbReference>
<dbReference type="PANTHER" id="PTHR46300">
    <property type="entry name" value="P450, PUTATIVE (EUROFUNG)-RELATED-RELATED"/>
    <property type="match status" value="1"/>
</dbReference>
<evidence type="ECO:0000256" key="3">
    <source>
        <dbReference type="ARBA" id="ARBA00005179"/>
    </source>
</evidence>
<keyword evidence="11 14" id="KW-0503">Monooxygenase</keyword>
<evidence type="ECO:0000256" key="13">
    <source>
        <dbReference type="PIRSR" id="PIRSR602401-1"/>
    </source>
</evidence>
<evidence type="ECO:0000256" key="4">
    <source>
        <dbReference type="ARBA" id="ARBA00010617"/>
    </source>
</evidence>
<name>A0A8E2DTY0_9APHY</name>
<organism evidence="16 17">
    <name type="scientific">Obba rivulosa</name>
    <dbReference type="NCBI Taxonomy" id="1052685"/>
    <lineage>
        <taxon>Eukaryota</taxon>
        <taxon>Fungi</taxon>
        <taxon>Dikarya</taxon>
        <taxon>Basidiomycota</taxon>
        <taxon>Agaricomycotina</taxon>
        <taxon>Agaricomycetes</taxon>
        <taxon>Polyporales</taxon>
        <taxon>Gelatoporiaceae</taxon>
        <taxon>Obba</taxon>
    </lineage>
</organism>
<evidence type="ECO:0000256" key="11">
    <source>
        <dbReference type="ARBA" id="ARBA00023033"/>
    </source>
</evidence>
<dbReference type="Gene3D" id="1.10.630.10">
    <property type="entry name" value="Cytochrome P450"/>
    <property type="match status" value="1"/>
</dbReference>
<feature type="binding site" description="axial binding residue" evidence="13">
    <location>
        <position position="433"/>
    </location>
    <ligand>
        <name>heme</name>
        <dbReference type="ChEBI" id="CHEBI:30413"/>
    </ligand>
    <ligandPart>
        <name>Fe</name>
        <dbReference type="ChEBI" id="CHEBI:18248"/>
    </ligandPart>
</feature>
<reference evidence="16 17" key="1">
    <citation type="submission" date="2016-07" db="EMBL/GenBank/DDBJ databases">
        <title>Draft genome of the white-rot fungus Obba rivulosa 3A-2.</title>
        <authorList>
            <consortium name="DOE Joint Genome Institute"/>
            <person name="Miettinen O."/>
            <person name="Riley R."/>
            <person name="Acob R."/>
            <person name="Barry K."/>
            <person name="Cullen D."/>
            <person name="De Vries R."/>
            <person name="Hainaut M."/>
            <person name="Hatakka A."/>
            <person name="Henrissat B."/>
            <person name="Hilden K."/>
            <person name="Kuo R."/>
            <person name="Labutti K."/>
            <person name="Lipzen A."/>
            <person name="Makela M.R."/>
            <person name="Sandor L."/>
            <person name="Spatafora J.W."/>
            <person name="Grigoriev I.V."/>
            <person name="Hibbett D.S."/>
        </authorList>
    </citation>
    <scope>NUCLEOTIDE SEQUENCE [LARGE SCALE GENOMIC DNA]</scope>
    <source>
        <strain evidence="16 17">3A-2</strain>
    </source>
</reference>
<keyword evidence="7 13" id="KW-0479">Metal-binding</keyword>
<dbReference type="GO" id="GO:0004497">
    <property type="term" value="F:monooxygenase activity"/>
    <property type="evidence" value="ECO:0007669"/>
    <property type="project" value="UniProtKB-KW"/>
</dbReference>
<protein>
    <submittedName>
        <fullName evidence="16">Cytochrome P450</fullName>
    </submittedName>
</protein>
<dbReference type="OrthoDB" id="2789670at2759"/>
<dbReference type="PROSITE" id="PS00086">
    <property type="entry name" value="CYTOCHROME_P450"/>
    <property type="match status" value="1"/>
</dbReference>
<keyword evidence="5 13" id="KW-0349">Heme</keyword>
<keyword evidence="12 15" id="KW-0472">Membrane</keyword>
<dbReference type="Pfam" id="PF00067">
    <property type="entry name" value="p450"/>
    <property type="match status" value="1"/>
</dbReference>
<dbReference type="InterPro" id="IPR050364">
    <property type="entry name" value="Cytochrome_P450_fung"/>
</dbReference>
<evidence type="ECO:0000256" key="8">
    <source>
        <dbReference type="ARBA" id="ARBA00022989"/>
    </source>
</evidence>
<evidence type="ECO:0000256" key="10">
    <source>
        <dbReference type="ARBA" id="ARBA00023004"/>
    </source>
</evidence>
<evidence type="ECO:0000256" key="12">
    <source>
        <dbReference type="ARBA" id="ARBA00023136"/>
    </source>
</evidence>
<evidence type="ECO:0000256" key="7">
    <source>
        <dbReference type="ARBA" id="ARBA00022723"/>
    </source>
</evidence>
<keyword evidence="17" id="KW-1185">Reference proteome</keyword>
<dbReference type="GO" id="GO:0020037">
    <property type="term" value="F:heme binding"/>
    <property type="evidence" value="ECO:0007669"/>
    <property type="project" value="InterPro"/>
</dbReference>
<dbReference type="GO" id="GO:0005506">
    <property type="term" value="F:iron ion binding"/>
    <property type="evidence" value="ECO:0007669"/>
    <property type="project" value="InterPro"/>
</dbReference>
<evidence type="ECO:0000256" key="1">
    <source>
        <dbReference type="ARBA" id="ARBA00001971"/>
    </source>
</evidence>
<dbReference type="PRINTS" id="PR00385">
    <property type="entry name" value="P450"/>
</dbReference>
<evidence type="ECO:0000256" key="5">
    <source>
        <dbReference type="ARBA" id="ARBA00022617"/>
    </source>
</evidence>
<keyword evidence="8 15" id="KW-1133">Transmembrane helix</keyword>
<dbReference type="PANTHER" id="PTHR46300:SF7">
    <property type="entry name" value="P450, PUTATIVE (EUROFUNG)-RELATED"/>
    <property type="match status" value="1"/>
</dbReference>
<evidence type="ECO:0000256" key="2">
    <source>
        <dbReference type="ARBA" id="ARBA00004167"/>
    </source>
</evidence>
<keyword evidence="9 14" id="KW-0560">Oxidoreductase</keyword>
<keyword evidence="10 13" id="KW-0408">Iron</keyword>
<sequence length="511" mass="57704">MSLDTLIVVFSVLCAWMLVFVVYRARRRGPLPPGPSGKPLVGNIFEVMPRKDWSELALHQERYGNLTFFHGCGTKILLLNSIDAIRDLLEKRAATMSDRPFFTVSCEMFGGGQSMAFLPYSDEWRRQRRLARTVLGPGSVKQFHGVQEDISAIVGKQLLEDPEQFFKHIRLATGRLILAITYGLSVTDADDEYITLAESTLKAMGESVMPGAYLANHLPFLKHLPSWIPSQREILRIAGVFDQFVTKPYEHVKRHMRENKAVPSFVQQLLLEAPETTDMAGFEHSLKWAAGSMYAGNVETVPSTVLTFVYAMMAHPDKQRLAQEDLDKVVGGDRLPVVADREKLPYVDAVIKETMRWSPAVPMGFPRCLTEDEFYNGFHIPKGTMVFPIAWNVAHEYNPKYDHRAFIPERFLDPDVPTLDPTHYAFGFGRRICPGKYLAEDELFLLIATILATFTMEQPAEGLPALKFNVKTNMSYPEPFPCRFTPRSEAKARAVLDRAAHVDMQSSPDNA</sequence>
<dbReference type="GO" id="GO:0016020">
    <property type="term" value="C:membrane"/>
    <property type="evidence" value="ECO:0007669"/>
    <property type="project" value="UniProtKB-SubCell"/>
</dbReference>
<dbReference type="InterPro" id="IPR002401">
    <property type="entry name" value="Cyt_P450_E_grp-I"/>
</dbReference>
<proteinExistence type="inferred from homology"/>
<dbReference type="Proteomes" id="UP000250043">
    <property type="component" value="Unassembled WGS sequence"/>
</dbReference>
<keyword evidence="6 15" id="KW-0812">Transmembrane</keyword>
<evidence type="ECO:0000256" key="9">
    <source>
        <dbReference type="ARBA" id="ARBA00023002"/>
    </source>
</evidence>
<dbReference type="AlphaFoldDB" id="A0A8E2DTY0"/>
<dbReference type="GO" id="GO:0016705">
    <property type="term" value="F:oxidoreductase activity, acting on paired donors, with incorporation or reduction of molecular oxygen"/>
    <property type="evidence" value="ECO:0007669"/>
    <property type="project" value="InterPro"/>
</dbReference>
<accession>A0A8E2DTY0</accession>
<dbReference type="CDD" id="cd11065">
    <property type="entry name" value="CYP64-like"/>
    <property type="match status" value="1"/>
</dbReference>
<evidence type="ECO:0000256" key="15">
    <source>
        <dbReference type="SAM" id="Phobius"/>
    </source>
</evidence>
<evidence type="ECO:0000313" key="16">
    <source>
        <dbReference type="EMBL" id="OCH95899.1"/>
    </source>
</evidence>
<evidence type="ECO:0000256" key="14">
    <source>
        <dbReference type="RuleBase" id="RU000461"/>
    </source>
</evidence>
<dbReference type="InterPro" id="IPR001128">
    <property type="entry name" value="Cyt_P450"/>
</dbReference>
<feature type="transmembrane region" description="Helical" evidence="15">
    <location>
        <begin position="6"/>
        <end position="23"/>
    </location>
</feature>
<comment type="subcellular location">
    <subcellularLocation>
        <location evidence="2">Membrane</location>
        <topology evidence="2">Single-pass membrane protein</topology>
    </subcellularLocation>
</comment>
<dbReference type="InterPro" id="IPR036396">
    <property type="entry name" value="Cyt_P450_sf"/>
</dbReference>
<gene>
    <name evidence="16" type="ORF">OBBRIDRAFT_443759</name>
</gene>